<dbReference type="RefSeq" id="WP_148353708.1">
    <property type="nucleotide sequence ID" value="NZ_JBHSBF010000006.1"/>
</dbReference>
<evidence type="ECO:0000313" key="1">
    <source>
        <dbReference type="EMBL" id="TYC10455.1"/>
    </source>
</evidence>
<keyword evidence="2" id="KW-1185">Reference proteome</keyword>
<organism evidence="1 2">
    <name type="scientific">Actinomadura syzygii</name>
    <dbReference type="NCBI Taxonomy" id="1427538"/>
    <lineage>
        <taxon>Bacteria</taxon>
        <taxon>Bacillati</taxon>
        <taxon>Actinomycetota</taxon>
        <taxon>Actinomycetes</taxon>
        <taxon>Streptosporangiales</taxon>
        <taxon>Thermomonosporaceae</taxon>
        <taxon>Actinomadura</taxon>
    </lineage>
</organism>
<accession>A0A5D0TYM7</accession>
<dbReference type="Proteomes" id="UP000322634">
    <property type="component" value="Unassembled WGS sequence"/>
</dbReference>
<dbReference type="OrthoDB" id="3698007at2"/>
<comment type="caution">
    <text evidence="1">The sequence shown here is derived from an EMBL/GenBank/DDBJ whole genome shotgun (WGS) entry which is preliminary data.</text>
</comment>
<reference evidence="1 2" key="1">
    <citation type="submission" date="2019-08" db="EMBL/GenBank/DDBJ databases">
        <title>Actinomadura sp. nov. CYP1-5 isolated from mountain soil.</title>
        <authorList>
            <person name="Songsumanus A."/>
            <person name="Kuncharoen N."/>
            <person name="Kudo T."/>
            <person name="Yuki M."/>
            <person name="Igarashi Y."/>
            <person name="Tanasupawat S."/>
        </authorList>
    </citation>
    <scope>NUCLEOTIDE SEQUENCE [LARGE SCALE GENOMIC DNA]</scope>
    <source>
        <strain evidence="1 2">GKU157</strain>
    </source>
</reference>
<dbReference type="EMBL" id="VSFF01000012">
    <property type="protein sequence ID" value="TYC10455.1"/>
    <property type="molecule type" value="Genomic_DNA"/>
</dbReference>
<sequence length="91" mass="10023">MSESPQLLTQLLKAVVAYTWFFEVCDETVLDNDTALKQQEYAGYLLNQLSGADKLRLTAELADLAASEPDPAYREFVATFAFAMGLAEEPG</sequence>
<protein>
    <submittedName>
        <fullName evidence="1">Uncharacterized protein</fullName>
    </submittedName>
</protein>
<gene>
    <name evidence="1" type="ORF">FXF65_31685</name>
</gene>
<name>A0A5D0TYM7_9ACTN</name>
<evidence type="ECO:0000313" key="2">
    <source>
        <dbReference type="Proteomes" id="UP000322634"/>
    </source>
</evidence>
<dbReference type="AlphaFoldDB" id="A0A5D0TYM7"/>
<proteinExistence type="predicted"/>